<evidence type="ECO:0000313" key="9">
    <source>
        <dbReference type="EMBL" id="CAE2197293.1"/>
    </source>
</evidence>
<sequence>MGNTNDFKIGLTIEFEDNVWKVVEFLHVKPGKGSAFVRSKLKNLQTGSVLEKTWKAGESFPDAQVDKEEMTFSYIDGEEHVFMNMESFEEERIKTDDIDKSDFIKEEMSLNVLKWRGKAIDVQVPKTVTLKVVEAAPGAKGNTAQGRAEKPAVLETGATVNVPIFIEEGEMVRIDTDDRKYLGRDNS</sequence>
<feature type="domain" description="Elongation factor P C-terminal" evidence="7">
    <location>
        <begin position="128"/>
        <end position="184"/>
    </location>
</feature>
<dbReference type="Gene3D" id="2.40.50.140">
    <property type="entry name" value="Nucleic acid-binding proteins"/>
    <property type="match status" value="2"/>
</dbReference>
<dbReference type="CDD" id="cd05794">
    <property type="entry name" value="S1_EF-P_repeat_2"/>
    <property type="match status" value="1"/>
</dbReference>
<keyword evidence="4" id="KW-0963">Cytoplasm</keyword>
<keyword evidence="5" id="KW-0251">Elongation factor</keyword>
<dbReference type="NCBIfam" id="TIGR00038">
    <property type="entry name" value="efp"/>
    <property type="match status" value="1"/>
</dbReference>
<organism evidence="9">
    <name type="scientific">Prymnesium polylepis</name>
    <dbReference type="NCBI Taxonomy" id="72548"/>
    <lineage>
        <taxon>Eukaryota</taxon>
        <taxon>Haptista</taxon>
        <taxon>Haptophyta</taxon>
        <taxon>Prymnesiophyceae</taxon>
        <taxon>Prymnesiales</taxon>
        <taxon>Prymnesiaceae</taxon>
        <taxon>Prymnesium</taxon>
    </lineage>
</organism>
<dbReference type="FunFam" id="2.40.50.140:FF:000009">
    <property type="entry name" value="Elongation factor P"/>
    <property type="match status" value="1"/>
</dbReference>
<evidence type="ECO:0000256" key="6">
    <source>
        <dbReference type="ARBA" id="ARBA00022917"/>
    </source>
</evidence>
<dbReference type="InterPro" id="IPR013185">
    <property type="entry name" value="Transl_elong_KOW-like"/>
</dbReference>
<dbReference type="PROSITE" id="PS01275">
    <property type="entry name" value="EFP"/>
    <property type="match status" value="1"/>
</dbReference>
<dbReference type="InterPro" id="IPR001059">
    <property type="entry name" value="Transl_elong_P/YeiP_cen"/>
</dbReference>
<evidence type="ECO:0000259" key="8">
    <source>
        <dbReference type="SMART" id="SM01185"/>
    </source>
</evidence>
<accession>A0A7S4HF37</accession>
<dbReference type="InterPro" id="IPR014722">
    <property type="entry name" value="Rib_uL2_dom2"/>
</dbReference>
<dbReference type="UniPathway" id="UPA00345"/>
<dbReference type="InterPro" id="IPR013852">
    <property type="entry name" value="Transl_elong_P/YeiP_CS"/>
</dbReference>
<dbReference type="Gene3D" id="2.30.30.30">
    <property type="match status" value="1"/>
</dbReference>
<dbReference type="GO" id="GO:0043043">
    <property type="term" value="P:peptide biosynthetic process"/>
    <property type="evidence" value="ECO:0007669"/>
    <property type="project" value="InterPro"/>
</dbReference>
<dbReference type="FunFam" id="2.40.50.140:FF:000004">
    <property type="entry name" value="Elongation factor P"/>
    <property type="match status" value="1"/>
</dbReference>
<dbReference type="InterPro" id="IPR011768">
    <property type="entry name" value="Transl_elongation_fac_P"/>
</dbReference>
<dbReference type="PANTHER" id="PTHR30053:SF12">
    <property type="entry name" value="ELONGATION FACTOR P (EF-P) FAMILY PROTEIN"/>
    <property type="match status" value="1"/>
</dbReference>
<dbReference type="Pfam" id="PF01132">
    <property type="entry name" value="EFP"/>
    <property type="match status" value="1"/>
</dbReference>
<dbReference type="InterPro" id="IPR008991">
    <property type="entry name" value="Translation_prot_SH3-like_sf"/>
</dbReference>
<dbReference type="GO" id="GO:0005829">
    <property type="term" value="C:cytosol"/>
    <property type="evidence" value="ECO:0007669"/>
    <property type="project" value="UniProtKB-ARBA"/>
</dbReference>
<dbReference type="InterPro" id="IPR020599">
    <property type="entry name" value="Transl_elong_fac_P/YeiP"/>
</dbReference>
<dbReference type="FunFam" id="2.30.30.30:FF:000003">
    <property type="entry name" value="Elongation factor P"/>
    <property type="match status" value="1"/>
</dbReference>
<protein>
    <recommendedName>
        <fullName evidence="10">Elongation factor P</fullName>
    </recommendedName>
</protein>
<dbReference type="EMBL" id="HBKO01005449">
    <property type="protein sequence ID" value="CAE2197293.1"/>
    <property type="molecule type" value="Transcribed_RNA"/>
</dbReference>
<dbReference type="GO" id="GO:0003746">
    <property type="term" value="F:translation elongation factor activity"/>
    <property type="evidence" value="ECO:0007669"/>
    <property type="project" value="UniProtKB-KW"/>
</dbReference>
<reference evidence="9" key="1">
    <citation type="submission" date="2021-01" db="EMBL/GenBank/DDBJ databases">
        <authorList>
            <person name="Corre E."/>
            <person name="Pelletier E."/>
            <person name="Niang G."/>
            <person name="Scheremetjew M."/>
            <person name="Finn R."/>
            <person name="Kale V."/>
            <person name="Holt S."/>
            <person name="Cochrane G."/>
            <person name="Meng A."/>
            <person name="Brown T."/>
            <person name="Cohen L."/>
        </authorList>
    </citation>
    <scope>NUCLEOTIDE SEQUENCE</scope>
    <source>
        <strain evidence="9">UIO037</strain>
    </source>
</reference>
<dbReference type="AlphaFoldDB" id="A0A7S4HF37"/>
<dbReference type="Pfam" id="PF08207">
    <property type="entry name" value="EFP_N"/>
    <property type="match status" value="1"/>
</dbReference>
<dbReference type="PIRSF" id="PIRSF005901">
    <property type="entry name" value="EF-P"/>
    <property type="match status" value="1"/>
</dbReference>
<dbReference type="SUPFAM" id="SSF50104">
    <property type="entry name" value="Translation proteins SH3-like domain"/>
    <property type="match status" value="1"/>
</dbReference>
<evidence type="ECO:0000256" key="3">
    <source>
        <dbReference type="ARBA" id="ARBA00009479"/>
    </source>
</evidence>
<proteinExistence type="inferred from homology"/>
<dbReference type="Pfam" id="PF09285">
    <property type="entry name" value="Elong-fact-P_C"/>
    <property type="match status" value="1"/>
</dbReference>
<comment type="similarity">
    <text evidence="3">Belongs to the elongation factor P family.</text>
</comment>
<keyword evidence="6" id="KW-0648">Protein biosynthesis</keyword>
<comment type="subcellular location">
    <subcellularLocation>
        <location evidence="1">Cytoplasm</location>
    </subcellularLocation>
</comment>
<dbReference type="PANTHER" id="PTHR30053">
    <property type="entry name" value="ELONGATION FACTOR P"/>
    <property type="match status" value="1"/>
</dbReference>
<dbReference type="NCBIfam" id="NF001810">
    <property type="entry name" value="PRK00529.1"/>
    <property type="match status" value="1"/>
</dbReference>
<comment type="pathway">
    <text evidence="2">Protein biosynthesis; polypeptide chain elongation.</text>
</comment>
<gene>
    <name evidence="9" type="ORF">CPOL0286_LOCUS2647</name>
</gene>
<feature type="domain" description="Translation elongation factor P/YeiP central" evidence="8">
    <location>
        <begin position="67"/>
        <end position="120"/>
    </location>
</feature>
<evidence type="ECO:0000259" key="7">
    <source>
        <dbReference type="SMART" id="SM00841"/>
    </source>
</evidence>
<dbReference type="SMART" id="SM01185">
    <property type="entry name" value="EFP"/>
    <property type="match status" value="1"/>
</dbReference>
<name>A0A7S4HF37_9EUKA</name>
<evidence type="ECO:0000256" key="2">
    <source>
        <dbReference type="ARBA" id="ARBA00004815"/>
    </source>
</evidence>
<evidence type="ECO:0000256" key="5">
    <source>
        <dbReference type="ARBA" id="ARBA00022768"/>
    </source>
</evidence>
<evidence type="ECO:0000256" key="4">
    <source>
        <dbReference type="ARBA" id="ARBA00022490"/>
    </source>
</evidence>
<dbReference type="HAMAP" id="MF_00141">
    <property type="entry name" value="EF_P"/>
    <property type="match status" value="1"/>
</dbReference>
<dbReference type="SMART" id="SM00841">
    <property type="entry name" value="Elong-fact-P_C"/>
    <property type="match status" value="1"/>
</dbReference>
<evidence type="ECO:0000256" key="1">
    <source>
        <dbReference type="ARBA" id="ARBA00004496"/>
    </source>
</evidence>
<dbReference type="InterPro" id="IPR015365">
    <property type="entry name" value="Elong-fact-P_C"/>
</dbReference>
<evidence type="ECO:0008006" key="10">
    <source>
        <dbReference type="Google" id="ProtNLM"/>
    </source>
</evidence>
<dbReference type="InterPro" id="IPR012340">
    <property type="entry name" value="NA-bd_OB-fold"/>
</dbReference>
<dbReference type="SUPFAM" id="SSF50249">
    <property type="entry name" value="Nucleic acid-binding proteins"/>
    <property type="match status" value="2"/>
</dbReference>